<proteinExistence type="predicted"/>
<gene>
    <name evidence="4" type="ORF">EgrG_001127100</name>
</gene>
<accession>A0A068WQ08</accession>
<dbReference type="InterPro" id="IPR036770">
    <property type="entry name" value="Ankyrin_rpt-contain_sf"/>
</dbReference>
<feature type="compositionally biased region" description="Basic and acidic residues" evidence="2">
    <location>
        <begin position="819"/>
        <end position="833"/>
    </location>
</feature>
<dbReference type="InterPro" id="IPR036034">
    <property type="entry name" value="PDZ_sf"/>
</dbReference>
<dbReference type="InterPro" id="IPR051569">
    <property type="entry name" value="SHANK"/>
</dbReference>
<dbReference type="OrthoDB" id="445896at2759"/>
<feature type="region of interest" description="Disordered" evidence="2">
    <location>
        <begin position="819"/>
        <end position="869"/>
    </location>
</feature>
<reference evidence="4 5" key="1">
    <citation type="journal article" date="2013" name="Nature">
        <title>The genomes of four tapeworm species reveal adaptations to parasitism.</title>
        <authorList>
            <person name="Tsai I.J."/>
            <person name="Zarowiecki M."/>
            <person name="Holroyd N."/>
            <person name="Garciarrubio A."/>
            <person name="Sanchez-Flores A."/>
            <person name="Brooks K.L."/>
            <person name="Tracey A."/>
            <person name="Bobes R.J."/>
            <person name="Fragoso G."/>
            <person name="Sciutto E."/>
            <person name="Aslett M."/>
            <person name="Beasley H."/>
            <person name="Bennett H.M."/>
            <person name="Cai J."/>
            <person name="Camicia F."/>
            <person name="Clark R."/>
            <person name="Cucher M."/>
            <person name="De Silva N."/>
            <person name="Day T.A."/>
            <person name="Deplazes P."/>
            <person name="Estrada K."/>
            <person name="Fernandez C."/>
            <person name="Holland P.W."/>
            <person name="Hou J."/>
            <person name="Hu S."/>
            <person name="Huckvale T."/>
            <person name="Hung S.S."/>
            <person name="Kamenetzky L."/>
            <person name="Keane J.A."/>
            <person name="Kiss F."/>
            <person name="Koziol U."/>
            <person name="Lambert O."/>
            <person name="Liu K."/>
            <person name="Luo X."/>
            <person name="Luo Y."/>
            <person name="Macchiaroli N."/>
            <person name="Nichol S."/>
            <person name="Paps J."/>
            <person name="Parkinson J."/>
            <person name="Pouchkina-Stantcheva N."/>
            <person name="Riddiford N."/>
            <person name="Rosenzvit M."/>
            <person name="Salinas G."/>
            <person name="Wasmuth J.D."/>
            <person name="Zamanian M."/>
            <person name="Zheng Y."/>
            <person name="Cai X."/>
            <person name="Soberon X."/>
            <person name="Olson P.D."/>
            <person name="Laclette J.P."/>
            <person name="Brehm K."/>
            <person name="Berriman M."/>
            <person name="Garciarrubio A."/>
            <person name="Bobes R.J."/>
            <person name="Fragoso G."/>
            <person name="Sanchez-Flores A."/>
            <person name="Estrada K."/>
            <person name="Cevallos M.A."/>
            <person name="Morett E."/>
            <person name="Gonzalez V."/>
            <person name="Portillo T."/>
            <person name="Ochoa-Leyva A."/>
            <person name="Jose M.V."/>
            <person name="Sciutto E."/>
            <person name="Landa A."/>
            <person name="Jimenez L."/>
            <person name="Valdes V."/>
            <person name="Carrero J.C."/>
            <person name="Larralde C."/>
            <person name="Morales-Montor J."/>
            <person name="Limon-Lason J."/>
            <person name="Soberon X."/>
            <person name="Laclette J.P."/>
        </authorList>
    </citation>
    <scope>NUCLEOTIDE SEQUENCE [LARGE SCALE GENOMIC DNA]</scope>
</reference>
<feature type="compositionally biased region" description="Acidic residues" evidence="2">
    <location>
        <begin position="932"/>
        <end position="943"/>
    </location>
</feature>
<dbReference type="SUPFAM" id="SSF50156">
    <property type="entry name" value="PDZ domain-like"/>
    <property type="match status" value="1"/>
</dbReference>
<dbReference type="PANTHER" id="PTHR24135">
    <property type="entry name" value="SH3 AND MULTIPLE ANKYRIN REPEAT DOMAINS PROTEIN"/>
    <property type="match status" value="1"/>
</dbReference>
<evidence type="ECO:0000313" key="6">
    <source>
        <dbReference type="WBParaSite" id="EgrG_001127100"/>
    </source>
</evidence>
<dbReference type="Gene3D" id="1.25.40.20">
    <property type="entry name" value="Ankyrin repeat-containing domain"/>
    <property type="match status" value="2"/>
</dbReference>
<dbReference type="WBParaSite" id="EgrG_001127100">
    <property type="protein sequence ID" value="EgrG_001127100"/>
    <property type="gene ID" value="EgrG_001127100"/>
</dbReference>
<dbReference type="Gene3D" id="2.30.42.10">
    <property type="match status" value="1"/>
</dbReference>
<feature type="region of interest" description="Disordered" evidence="2">
    <location>
        <begin position="698"/>
        <end position="778"/>
    </location>
</feature>
<dbReference type="AlphaFoldDB" id="A0A068WQ08"/>
<feature type="region of interest" description="Disordered" evidence="2">
    <location>
        <begin position="146"/>
        <end position="179"/>
    </location>
</feature>
<feature type="compositionally biased region" description="Low complexity" evidence="2">
    <location>
        <begin position="713"/>
        <end position="743"/>
    </location>
</feature>
<dbReference type="Pfam" id="PF00595">
    <property type="entry name" value="PDZ"/>
    <property type="match status" value="1"/>
</dbReference>
<feature type="region of interest" description="Disordered" evidence="2">
    <location>
        <begin position="923"/>
        <end position="952"/>
    </location>
</feature>
<feature type="repeat" description="ANK" evidence="1">
    <location>
        <begin position="383"/>
        <end position="415"/>
    </location>
</feature>
<feature type="compositionally biased region" description="Low complexity" evidence="2">
    <location>
        <begin position="159"/>
        <end position="171"/>
    </location>
</feature>
<reference evidence="6" key="3">
    <citation type="submission" date="2020-10" db="UniProtKB">
        <authorList>
            <consortium name="WormBaseParasite"/>
        </authorList>
    </citation>
    <scope>IDENTIFICATION</scope>
</reference>
<feature type="compositionally biased region" description="Low complexity" evidence="2">
    <location>
        <begin position="845"/>
        <end position="869"/>
    </location>
</feature>
<protein>
    <submittedName>
        <fullName evidence="4 6">SH3 and multiple ankyrin repeat domains protein</fullName>
    </submittedName>
</protein>
<name>A0A068WQ08_ECHGR</name>
<feature type="domain" description="PDZ" evidence="3">
    <location>
        <begin position="590"/>
        <end position="684"/>
    </location>
</feature>
<sequence>MEMSRLSTSTRYFSNLCDIQLLHRIAKSFPSVDRQLVPTGALTNGISSLRSSIASSIASSATIQLPLPTPQSVHIGVKCPVTGVENIFVVQSTESVGHLRRHAVLRSDLDVEEALNYGLYLPPQGSKKGKFLEDERPIADYPVLLQSGGHRSRNADDMSSVSSTTTTTTLTNGLHHSPDSGVGQDPCWLELIYKSRMDAEDSPHQSRIRKLKTKVTQSHFMDMVRNQDVKGIEKLLAKGFDPNFWSRKDGEAPITAAVTTYHPRDLIITLVNGGAHIDFRARDSHTALHRAAICGNYEAIQTLLDLGQNPNCRDWRGLTPLYYAVSTDISARCTHALLYDHAILGVEDSKGFQEIHQACVANRPQHLENLIAYGADLNARTLRGLTPLHLCVRHEANACLSLLLLRGADTRQVNDDSQTPLEYALLTNRNEQATILQTFNPADVVAIKETPSYNTSRRPTVNGPRGAVVYTMLHRPSTSCSISDNLSLCHGVPSPAESLFSADQTSVTSFSAASTASATLLESSRSMQNIHRYANEDAASNPVKQLQQLVEAPQTKRSNTYNDPKRKTSVPIGTCIPSSEIREEKTYTRFVGLRKSHEGFGFTLNGVPRKALQRHGRQPLPNTPSNQYFSSVVPGGPADRAGIKEGDYVLEIDGQDVTDACHEDAVECIRKCGDSLILRVMTVYRGSTLRHLCERPEMPQTSRTYRRRRRSDIIGGSSSSTSSNSFNSDSGFAAHTSSSTSTTIYKKKLPVSRDGEQRWREPVGSEVRSRSRERGTYNPEVRVQSYSFGKEEIHLHATSPAAHSKERVFVFEKIDGKTRAVPVEDSREQKSDLRNGSGARFASNRSASPSGAQRRRSPSSSSDAGSGHLSHAHSMMVVDCFDDSGEAPTTVCSTNRDTTYKNSLPRQVMQPFRSSLSVGCLQRINPSRGIGNDDEEEDDNNDDENNRSGGTTAIQRYAASKGPIKSEHSRSLPRLELLSLGCEQIEFVSAFPMQIYHHHDRPEEALYDSAYIPPSPLLMLFLKPIRVASFTLHVSIFYVLGLLEKNVGRQSC</sequence>
<evidence type="ECO:0000256" key="2">
    <source>
        <dbReference type="SAM" id="MobiDB-lite"/>
    </source>
</evidence>
<evidence type="ECO:0000313" key="4">
    <source>
        <dbReference type="EMBL" id="CDS20589.1"/>
    </source>
</evidence>
<dbReference type="PANTHER" id="PTHR24135:SF28">
    <property type="entry name" value="LD13733P"/>
    <property type="match status" value="1"/>
</dbReference>
<evidence type="ECO:0000256" key="1">
    <source>
        <dbReference type="PROSITE-ProRule" id="PRU00023"/>
    </source>
</evidence>
<organism evidence="4">
    <name type="scientific">Echinococcus granulosus</name>
    <name type="common">Hydatid tapeworm</name>
    <dbReference type="NCBI Taxonomy" id="6210"/>
    <lineage>
        <taxon>Eukaryota</taxon>
        <taxon>Metazoa</taxon>
        <taxon>Spiralia</taxon>
        <taxon>Lophotrochozoa</taxon>
        <taxon>Platyhelminthes</taxon>
        <taxon>Cestoda</taxon>
        <taxon>Eucestoda</taxon>
        <taxon>Cyclophyllidea</taxon>
        <taxon>Taeniidae</taxon>
        <taxon>Echinococcus</taxon>
        <taxon>Echinococcus granulosus group</taxon>
    </lineage>
</organism>
<dbReference type="Proteomes" id="UP000492820">
    <property type="component" value="Unassembled WGS sequence"/>
</dbReference>
<feature type="compositionally biased region" description="Basic and acidic residues" evidence="2">
    <location>
        <begin position="751"/>
        <end position="775"/>
    </location>
</feature>
<feature type="repeat" description="ANK" evidence="1">
    <location>
        <begin position="283"/>
        <end position="315"/>
    </location>
</feature>
<dbReference type="EMBL" id="LK028581">
    <property type="protein sequence ID" value="CDS20589.1"/>
    <property type="molecule type" value="Genomic_DNA"/>
</dbReference>
<dbReference type="SUPFAM" id="SSF48403">
    <property type="entry name" value="Ankyrin repeat"/>
    <property type="match status" value="1"/>
</dbReference>
<keyword evidence="1" id="KW-0040">ANK repeat</keyword>
<evidence type="ECO:0000313" key="5">
    <source>
        <dbReference type="Proteomes" id="UP000492820"/>
    </source>
</evidence>
<dbReference type="InterPro" id="IPR001478">
    <property type="entry name" value="PDZ"/>
</dbReference>
<reference evidence="4" key="2">
    <citation type="submission" date="2014-06" db="EMBL/GenBank/DDBJ databases">
        <authorList>
            <person name="Aslett M."/>
        </authorList>
    </citation>
    <scope>NUCLEOTIDE SEQUENCE</scope>
</reference>
<dbReference type="Pfam" id="PF12796">
    <property type="entry name" value="Ank_2"/>
    <property type="match status" value="2"/>
</dbReference>
<feature type="repeat" description="ANK" evidence="1">
    <location>
        <begin position="350"/>
        <end position="382"/>
    </location>
</feature>
<dbReference type="GO" id="GO:0035255">
    <property type="term" value="F:ionotropic glutamate receptor binding"/>
    <property type="evidence" value="ECO:0007669"/>
    <property type="project" value="TreeGrafter"/>
</dbReference>
<dbReference type="GO" id="GO:0030160">
    <property type="term" value="F:synaptic receptor adaptor activity"/>
    <property type="evidence" value="ECO:0007669"/>
    <property type="project" value="TreeGrafter"/>
</dbReference>
<dbReference type="PROSITE" id="PS50088">
    <property type="entry name" value="ANK_REPEAT"/>
    <property type="match status" value="3"/>
</dbReference>
<dbReference type="InterPro" id="IPR002110">
    <property type="entry name" value="Ankyrin_rpt"/>
</dbReference>
<dbReference type="PROSITE" id="PS50297">
    <property type="entry name" value="ANK_REP_REGION"/>
    <property type="match status" value="2"/>
</dbReference>
<dbReference type="SMART" id="SM00248">
    <property type="entry name" value="ANK"/>
    <property type="match status" value="7"/>
</dbReference>
<evidence type="ECO:0000259" key="3">
    <source>
        <dbReference type="PROSITE" id="PS50106"/>
    </source>
</evidence>
<dbReference type="SMART" id="SM00228">
    <property type="entry name" value="PDZ"/>
    <property type="match status" value="1"/>
</dbReference>
<feature type="region of interest" description="Disordered" evidence="2">
    <location>
        <begin position="551"/>
        <end position="572"/>
    </location>
</feature>
<dbReference type="PROSITE" id="PS50106">
    <property type="entry name" value="PDZ"/>
    <property type="match status" value="1"/>
</dbReference>